<comment type="caution">
    <text evidence="4">The sequence shown here is derived from an EMBL/GenBank/DDBJ whole genome shotgun (WGS) entry which is preliminary data.</text>
</comment>
<evidence type="ECO:0000313" key="4">
    <source>
        <dbReference type="EMBL" id="MBS4194284.1"/>
    </source>
</evidence>
<dbReference type="Gene3D" id="3.20.20.370">
    <property type="entry name" value="Glycoside hydrolase/deacetylase"/>
    <property type="match status" value="1"/>
</dbReference>
<dbReference type="PROSITE" id="PS51677">
    <property type="entry name" value="NODB"/>
    <property type="match status" value="1"/>
</dbReference>
<accession>A0A942YG41</accession>
<feature type="domain" description="NodB homology" evidence="3">
    <location>
        <begin position="173"/>
        <end position="354"/>
    </location>
</feature>
<dbReference type="PANTHER" id="PTHR10587:SF133">
    <property type="entry name" value="CHITIN DEACETYLASE 1-RELATED"/>
    <property type="match status" value="1"/>
</dbReference>
<dbReference type="InterPro" id="IPR012854">
    <property type="entry name" value="Cu_amine_oxidase-like_N"/>
</dbReference>
<evidence type="ECO:0000256" key="2">
    <source>
        <dbReference type="ARBA" id="ARBA00022801"/>
    </source>
</evidence>
<dbReference type="GO" id="GO:0016810">
    <property type="term" value="F:hydrolase activity, acting on carbon-nitrogen (but not peptide) bonds"/>
    <property type="evidence" value="ECO:0007669"/>
    <property type="project" value="InterPro"/>
</dbReference>
<organism evidence="4 5">
    <name type="scientific">Lederbergia citri</name>
    <dbReference type="NCBI Taxonomy" id="2833580"/>
    <lineage>
        <taxon>Bacteria</taxon>
        <taxon>Bacillati</taxon>
        <taxon>Bacillota</taxon>
        <taxon>Bacilli</taxon>
        <taxon>Bacillales</taxon>
        <taxon>Bacillaceae</taxon>
        <taxon>Lederbergia</taxon>
    </lineage>
</organism>
<dbReference type="GO" id="GO:0016020">
    <property type="term" value="C:membrane"/>
    <property type="evidence" value="ECO:0007669"/>
    <property type="project" value="TreeGrafter"/>
</dbReference>
<dbReference type="Pfam" id="PF07833">
    <property type="entry name" value="Cu_amine_oxidN1"/>
    <property type="match status" value="1"/>
</dbReference>
<protein>
    <submittedName>
        <fullName evidence="4">Polysaccharide deacetylase family protein</fullName>
    </submittedName>
</protein>
<dbReference type="RefSeq" id="WP_213123481.1">
    <property type="nucleotide sequence ID" value="NZ_JAGYPG010000001.1"/>
</dbReference>
<dbReference type="GO" id="GO:0046872">
    <property type="term" value="F:metal ion binding"/>
    <property type="evidence" value="ECO:0007669"/>
    <property type="project" value="UniProtKB-KW"/>
</dbReference>
<dbReference type="PANTHER" id="PTHR10587">
    <property type="entry name" value="GLYCOSYL TRANSFERASE-RELATED"/>
    <property type="match status" value="1"/>
</dbReference>
<dbReference type="GO" id="GO:0005975">
    <property type="term" value="P:carbohydrate metabolic process"/>
    <property type="evidence" value="ECO:0007669"/>
    <property type="project" value="InterPro"/>
</dbReference>
<evidence type="ECO:0000256" key="1">
    <source>
        <dbReference type="ARBA" id="ARBA00022723"/>
    </source>
</evidence>
<sequence>MIKINKIERKRAFLGIILFSFIVSGIFGVVPAQAATISSAYFSVDGELIKTNYYMQNGRVMVPDLFFKHTGATVDKNEKYNSIAVERNNIVALYLDKAYMDYFVKEKNKWIREYLATTTTVINGRPYIPLIETALKLGMTVSYDSKINRTFIQTNAPKESKPIAIKKGETTEKKIALTFDDGPDKIITPQLLDILKEKGVHATFFVVGEQVSYYPQLAKRMVEEGHSIANHSWNHPELSKLYTAQVIQQLTSTNELIEKVTGVKPTLLRPPYGDFTAADALVFEKLGFKNILWSVDTIDWDGNSAENILTIVNRDKSPGGIVLQHNFQNTKLQGTVDALPKMIDQLRAEGYKFVTIDSLLAK</sequence>
<reference evidence="4 5" key="1">
    <citation type="submission" date="2021-05" db="EMBL/GenBank/DDBJ databases">
        <title>Novel Bacillus species.</title>
        <authorList>
            <person name="Liu G."/>
        </authorList>
    </citation>
    <scope>NUCLEOTIDE SEQUENCE [LARGE SCALE GENOMIC DNA]</scope>
    <source>
        <strain evidence="5">FJAT-49780</strain>
    </source>
</reference>
<keyword evidence="1" id="KW-0479">Metal-binding</keyword>
<name>A0A942YG41_9BACI</name>
<evidence type="ECO:0000259" key="3">
    <source>
        <dbReference type="PROSITE" id="PS51677"/>
    </source>
</evidence>
<dbReference type="InterPro" id="IPR002509">
    <property type="entry name" value="NODB_dom"/>
</dbReference>
<dbReference type="Pfam" id="PF01522">
    <property type="entry name" value="Polysacc_deac_1"/>
    <property type="match status" value="1"/>
</dbReference>
<evidence type="ECO:0000313" key="5">
    <source>
        <dbReference type="Proteomes" id="UP000681414"/>
    </source>
</evidence>
<dbReference type="CDD" id="cd10917">
    <property type="entry name" value="CE4_NodB_like_6s_7s"/>
    <property type="match status" value="1"/>
</dbReference>
<dbReference type="EMBL" id="JAGYPG010000001">
    <property type="protein sequence ID" value="MBS4194284.1"/>
    <property type="molecule type" value="Genomic_DNA"/>
</dbReference>
<dbReference type="InterPro" id="IPR050248">
    <property type="entry name" value="Polysacc_deacetylase_ArnD"/>
</dbReference>
<keyword evidence="5" id="KW-1185">Reference proteome</keyword>
<gene>
    <name evidence="4" type="ORF">KHA97_04230</name>
</gene>
<keyword evidence="2" id="KW-0378">Hydrolase</keyword>
<dbReference type="SUPFAM" id="SSF88713">
    <property type="entry name" value="Glycoside hydrolase/deacetylase"/>
    <property type="match status" value="1"/>
</dbReference>
<dbReference type="AlphaFoldDB" id="A0A942YG41"/>
<dbReference type="Proteomes" id="UP000681414">
    <property type="component" value="Unassembled WGS sequence"/>
</dbReference>
<dbReference type="InterPro" id="IPR011330">
    <property type="entry name" value="Glyco_hydro/deAcase_b/a-brl"/>
</dbReference>
<proteinExistence type="predicted"/>